<reference evidence="11 12" key="1">
    <citation type="submission" date="2019-01" db="EMBL/GenBank/DDBJ databases">
        <title>Genome sequencing of strain DFW100M-13.</title>
        <authorList>
            <person name="Heo J."/>
            <person name="Kim S.-J."/>
            <person name="Kim J.-S."/>
            <person name="Hong S.-B."/>
            <person name="Kwon S.-W."/>
        </authorList>
    </citation>
    <scope>NUCLEOTIDE SEQUENCE [LARGE SCALE GENOMIC DNA]</scope>
    <source>
        <strain evidence="11 12">DFW100M-13</strain>
    </source>
</reference>
<dbReference type="Proteomes" id="UP000293995">
    <property type="component" value="Chromosome"/>
</dbReference>
<keyword evidence="12" id="KW-1185">Reference proteome</keyword>
<organism evidence="11 12">
    <name type="scientific">Microbacterium protaetiae</name>
    <dbReference type="NCBI Taxonomy" id="2509458"/>
    <lineage>
        <taxon>Bacteria</taxon>
        <taxon>Bacillati</taxon>
        <taxon>Actinomycetota</taxon>
        <taxon>Actinomycetes</taxon>
        <taxon>Micrococcales</taxon>
        <taxon>Microbacteriaceae</taxon>
        <taxon>Microbacterium</taxon>
    </lineage>
</organism>
<evidence type="ECO:0000256" key="6">
    <source>
        <dbReference type="ARBA" id="ARBA00023295"/>
    </source>
</evidence>
<evidence type="ECO:0000313" key="12">
    <source>
        <dbReference type="Proteomes" id="UP000293995"/>
    </source>
</evidence>
<dbReference type="KEGG" id="mprt:ET475_07640"/>
<dbReference type="Gene3D" id="3.10.50.10">
    <property type="match status" value="1"/>
</dbReference>
<dbReference type="InterPro" id="IPR001579">
    <property type="entry name" value="Glyco_hydro_18_chit_AS"/>
</dbReference>
<keyword evidence="5" id="KW-0119">Carbohydrate metabolism</keyword>
<evidence type="ECO:0000256" key="7">
    <source>
        <dbReference type="RuleBase" id="RU000489"/>
    </source>
</evidence>
<name>A0A4P6EDR2_9MICO</name>
<dbReference type="PROSITE" id="PS01095">
    <property type="entry name" value="GH18_1"/>
    <property type="match status" value="1"/>
</dbReference>
<dbReference type="InterPro" id="IPR050314">
    <property type="entry name" value="Glycosyl_Hydrlase_18"/>
</dbReference>
<dbReference type="InterPro" id="IPR017853">
    <property type="entry name" value="GH"/>
</dbReference>
<dbReference type="SUPFAM" id="SSF51445">
    <property type="entry name" value="(Trans)glycosidases"/>
    <property type="match status" value="1"/>
</dbReference>
<evidence type="ECO:0000259" key="10">
    <source>
        <dbReference type="PROSITE" id="PS51910"/>
    </source>
</evidence>
<dbReference type="GO" id="GO:0008843">
    <property type="term" value="F:endochitinase activity"/>
    <property type="evidence" value="ECO:0007669"/>
    <property type="project" value="UniProtKB-EC"/>
</dbReference>
<dbReference type="Pfam" id="PF00704">
    <property type="entry name" value="Glyco_hydro_18"/>
    <property type="match status" value="1"/>
</dbReference>
<comment type="similarity">
    <text evidence="8">Belongs to the glycosyl hydrolase 18 family.</text>
</comment>
<evidence type="ECO:0000256" key="2">
    <source>
        <dbReference type="ARBA" id="ARBA00012729"/>
    </source>
</evidence>
<dbReference type="SUPFAM" id="SSF51055">
    <property type="entry name" value="Carbohydrate binding domain"/>
    <property type="match status" value="2"/>
</dbReference>
<dbReference type="SMART" id="SM00636">
    <property type="entry name" value="Glyco_18"/>
    <property type="match status" value="1"/>
</dbReference>
<keyword evidence="4" id="KW-0146">Chitin degradation</keyword>
<comment type="catalytic activity">
    <reaction evidence="1">
        <text>Random endo-hydrolysis of N-acetyl-beta-D-glucosaminide (1-&gt;4)-beta-linkages in chitin and chitodextrins.</text>
        <dbReference type="EC" id="3.2.1.14"/>
    </reaction>
</comment>
<evidence type="ECO:0000256" key="4">
    <source>
        <dbReference type="ARBA" id="ARBA00023024"/>
    </source>
</evidence>
<keyword evidence="3 7" id="KW-0378">Hydrolase</keyword>
<dbReference type="EC" id="3.2.1.14" evidence="2"/>
<dbReference type="InterPro" id="IPR011583">
    <property type="entry name" value="Chitinase_II/V-like_cat"/>
</dbReference>
<evidence type="ECO:0000256" key="9">
    <source>
        <dbReference type="SAM" id="SignalP"/>
    </source>
</evidence>
<accession>A0A4P6EDR2</accession>
<keyword evidence="6 7" id="KW-0326">Glycosidase</keyword>
<dbReference type="GO" id="GO:0005576">
    <property type="term" value="C:extracellular region"/>
    <property type="evidence" value="ECO:0007669"/>
    <property type="project" value="InterPro"/>
</dbReference>
<dbReference type="PROSITE" id="PS51910">
    <property type="entry name" value="GH18_2"/>
    <property type="match status" value="1"/>
</dbReference>
<gene>
    <name evidence="11" type="ORF">ET475_07640</name>
</gene>
<feature type="signal peptide" evidence="9">
    <location>
        <begin position="1"/>
        <end position="28"/>
    </location>
</feature>
<dbReference type="PANTHER" id="PTHR11177:SF317">
    <property type="entry name" value="CHITINASE 12-RELATED"/>
    <property type="match status" value="1"/>
</dbReference>
<evidence type="ECO:0000256" key="8">
    <source>
        <dbReference type="RuleBase" id="RU004453"/>
    </source>
</evidence>
<evidence type="ECO:0000256" key="3">
    <source>
        <dbReference type="ARBA" id="ARBA00022801"/>
    </source>
</evidence>
<dbReference type="AlphaFoldDB" id="A0A4P6EDR2"/>
<dbReference type="InterPro" id="IPR036573">
    <property type="entry name" value="CBM_sf_5/12"/>
</dbReference>
<dbReference type="GO" id="GO:0008061">
    <property type="term" value="F:chitin binding"/>
    <property type="evidence" value="ECO:0007669"/>
    <property type="project" value="InterPro"/>
</dbReference>
<evidence type="ECO:0000313" key="11">
    <source>
        <dbReference type="EMBL" id="QAY59876.1"/>
    </source>
</evidence>
<dbReference type="OrthoDB" id="99456at2"/>
<feature type="chain" id="PRO_5038863294" description="chitinase" evidence="9">
    <location>
        <begin position="29"/>
        <end position="600"/>
    </location>
</feature>
<evidence type="ECO:0000256" key="5">
    <source>
        <dbReference type="ARBA" id="ARBA00023277"/>
    </source>
</evidence>
<dbReference type="RefSeq" id="WP_129388128.1">
    <property type="nucleotide sequence ID" value="NZ_CP035494.1"/>
</dbReference>
<dbReference type="Pfam" id="PF02839">
    <property type="entry name" value="CBM_5_12"/>
    <property type="match status" value="1"/>
</dbReference>
<dbReference type="SMART" id="SM00495">
    <property type="entry name" value="ChtBD3"/>
    <property type="match status" value="2"/>
</dbReference>
<dbReference type="InterPro" id="IPR001223">
    <property type="entry name" value="Glyco_hydro18_cat"/>
</dbReference>
<dbReference type="GO" id="GO:0005975">
    <property type="term" value="P:carbohydrate metabolic process"/>
    <property type="evidence" value="ECO:0007669"/>
    <property type="project" value="InterPro"/>
</dbReference>
<dbReference type="InterPro" id="IPR029070">
    <property type="entry name" value="Chitinase_insertion_sf"/>
</dbReference>
<evidence type="ECO:0000256" key="1">
    <source>
        <dbReference type="ARBA" id="ARBA00000822"/>
    </source>
</evidence>
<dbReference type="Gene3D" id="2.10.10.20">
    <property type="entry name" value="Carbohydrate-binding module superfamily 5/12"/>
    <property type="match status" value="2"/>
</dbReference>
<dbReference type="PANTHER" id="PTHR11177">
    <property type="entry name" value="CHITINASE"/>
    <property type="match status" value="1"/>
</dbReference>
<sequence>MSPRASLLAMTAVCAVVVGLAAASPATASVTAAASDDGASTPTPTTTVNGYRNVGYYGAWQASGDAKATLKTLFVDTATAQNITHLNYSFGNIAGSQQALDAARADGAKGLDDVDPYTCFISDAAAPAAGETDAAGDADDDFVRAYTADDSVLGVADTKTQKLAGNFNQLRELKRLYPDLKVSISLGGWSWSKSFSKAVATEEVRAKLASSCIDLYIKGNLPTIDGRGGNGAASGIFDGIDIDWEWPGAPDWAQEVGNSIDPANDAAHMLAFVKELRAQLDTLATTTHRDYELSAFLPASPTVITAGGWSAPELFQYLDYGNLQGYDLWGTWSQTTGHQANIVGDPAENWGLGLDTIVASYKDAGVDPAQLNLGVPAYGQGWKDAQAQPWTAATGIGQQSWDQLKARKLEIHHDYAADGHYTATWGYDPVAREFWSFDDPFSVAEKTRWAIRQGVGGVDVWELSQDLDGDLSAASAAVMRKADDGPVAGTALVSCGHTPDAAAKAWNAQTTYDRGDRVYYGRHVYEALWYTKGQHPGYSNVGAWSTLTACGVDPATVQEWHADTVYDTGDKVLYKGTTYVAQWWTRDQKPDVLWGPWRAE</sequence>
<protein>
    <recommendedName>
        <fullName evidence="2">chitinase</fullName>
        <ecNumber evidence="2">3.2.1.14</ecNumber>
    </recommendedName>
</protein>
<dbReference type="Gene3D" id="3.20.20.80">
    <property type="entry name" value="Glycosidases"/>
    <property type="match status" value="1"/>
</dbReference>
<keyword evidence="9" id="KW-0732">Signal</keyword>
<dbReference type="CDD" id="cd12215">
    <property type="entry name" value="ChiC_BD"/>
    <property type="match status" value="2"/>
</dbReference>
<proteinExistence type="inferred from homology"/>
<keyword evidence="4" id="KW-0624">Polysaccharide degradation</keyword>
<dbReference type="GO" id="GO:0006032">
    <property type="term" value="P:chitin catabolic process"/>
    <property type="evidence" value="ECO:0007669"/>
    <property type="project" value="UniProtKB-KW"/>
</dbReference>
<feature type="domain" description="GH18" evidence="10">
    <location>
        <begin position="51"/>
        <end position="482"/>
    </location>
</feature>
<dbReference type="InterPro" id="IPR003610">
    <property type="entry name" value="CBM5/12"/>
</dbReference>
<dbReference type="GO" id="GO:0030246">
    <property type="term" value="F:carbohydrate binding"/>
    <property type="evidence" value="ECO:0007669"/>
    <property type="project" value="InterPro"/>
</dbReference>
<dbReference type="EMBL" id="CP035494">
    <property type="protein sequence ID" value="QAY59876.1"/>
    <property type="molecule type" value="Genomic_DNA"/>
</dbReference>